<proteinExistence type="inferred from homology"/>
<dbReference type="RefSeq" id="WP_135503134.1">
    <property type="nucleotide sequence ID" value="NZ_JACHHE010000003.1"/>
</dbReference>
<dbReference type="Gene3D" id="2.60.40.790">
    <property type="match status" value="1"/>
</dbReference>
<dbReference type="InterPro" id="IPR031107">
    <property type="entry name" value="Small_HSP"/>
</dbReference>
<dbReference type="InterPro" id="IPR002068">
    <property type="entry name" value="A-crystallin/Hsp20_dom"/>
</dbReference>
<evidence type="ECO:0000313" key="5">
    <source>
        <dbReference type="Proteomes" id="UP000525923"/>
    </source>
</evidence>
<dbReference type="OrthoDB" id="9811615at2"/>
<dbReference type="PANTHER" id="PTHR11527">
    <property type="entry name" value="HEAT-SHOCK PROTEIN 20 FAMILY MEMBER"/>
    <property type="match status" value="1"/>
</dbReference>
<dbReference type="CDD" id="cd06471">
    <property type="entry name" value="ACD_LpsHSP_like"/>
    <property type="match status" value="1"/>
</dbReference>
<comment type="caution">
    <text evidence="4">The sequence shown here is derived from an EMBL/GenBank/DDBJ whole genome shotgun (WGS) entry which is preliminary data.</text>
</comment>
<dbReference type="Proteomes" id="UP000525923">
    <property type="component" value="Unassembled WGS sequence"/>
</dbReference>
<dbReference type="InterPro" id="IPR008978">
    <property type="entry name" value="HSP20-like_chaperone"/>
</dbReference>
<dbReference type="PROSITE" id="PS01031">
    <property type="entry name" value="SHSP"/>
    <property type="match status" value="1"/>
</dbReference>
<feature type="domain" description="SHSP" evidence="3">
    <location>
        <begin position="29"/>
        <end position="144"/>
    </location>
</feature>
<dbReference type="AlphaFoldDB" id="A0A7W8FT88"/>
<dbReference type="Pfam" id="PF00011">
    <property type="entry name" value="HSP20"/>
    <property type="match status" value="1"/>
</dbReference>
<comment type="similarity">
    <text evidence="1 2">Belongs to the small heat shock protein (HSP20) family.</text>
</comment>
<gene>
    <name evidence="4" type="ORF">HNQ44_001225</name>
</gene>
<dbReference type="SUPFAM" id="SSF49764">
    <property type="entry name" value="HSP20-like chaperones"/>
    <property type="match status" value="1"/>
</dbReference>
<keyword evidence="5" id="KW-1185">Reference proteome</keyword>
<reference evidence="4 5" key="1">
    <citation type="submission" date="2020-08" db="EMBL/GenBank/DDBJ databases">
        <title>Genomic Encyclopedia of Type Strains, Phase IV (KMG-IV): sequencing the most valuable type-strain genomes for metagenomic binning, comparative biology and taxonomic classification.</title>
        <authorList>
            <person name="Goeker M."/>
        </authorList>
    </citation>
    <scope>NUCLEOTIDE SEQUENCE [LARGE SCALE GENOMIC DNA]</scope>
    <source>
        <strain evidence="4 5">DSM 15895</strain>
    </source>
</reference>
<accession>A0A7W8FT88</accession>
<name>A0A7W8FT88_9BACL</name>
<evidence type="ECO:0000256" key="2">
    <source>
        <dbReference type="RuleBase" id="RU003616"/>
    </source>
</evidence>
<organism evidence="4 5">
    <name type="scientific">Planococcus koreensis</name>
    <dbReference type="NCBI Taxonomy" id="112331"/>
    <lineage>
        <taxon>Bacteria</taxon>
        <taxon>Bacillati</taxon>
        <taxon>Bacillota</taxon>
        <taxon>Bacilli</taxon>
        <taxon>Bacillales</taxon>
        <taxon>Caryophanaceae</taxon>
        <taxon>Planococcus</taxon>
    </lineage>
</organism>
<protein>
    <submittedName>
        <fullName evidence="4">HSP20 family protein</fullName>
    </submittedName>
</protein>
<dbReference type="EMBL" id="JACHHE010000003">
    <property type="protein sequence ID" value="MBB5179801.1"/>
    <property type="molecule type" value="Genomic_DNA"/>
</dbReference>
<evidence type="ECO:0000256" key="1">
    <source>
        <dbReference type="PROSITE-ProRule" id="PRU00285"/>
    </source>
</evidence>
<evidence type="ECO:0000259" key="3">
    <source>
        <dbReference type="PROSITE" id="PS01031"/>
    </source>
</evidence>
<evidence type="ECO:0000313" key="4">
    <source>
        <dbReference type="EMBL" id="MBB5179801.1"/>
    </source>
</evidence>
<sequence length="144" mass="17001">MRKLLPSKRDDFFPSLFESGFETDLFDRFFKESHYPKVDIKEVEDHYEMKMDVPGFSKENVKVEYKDGYLEVEGTRDESKETKEDDGHFIRKERSYGSFKRSFYVGEIDDSKISGSFKDGMLQLQVPKATEQEKQNKGKQIQIE</sequence>